<dbReference type="EMBL" id="CP002691">
    <property type="protein sequence ID" value="AEE52149.1"/>
    <property type="molecule type" value="Genomic_DNA"/>
</dbReference>
<keyword evidence="4" id="KW-1185">Reference proteome</keyword>
<feature type="domain" description="CBM6" evidence="2">
    <location>
        <begin position="128"/>
        <end position="247"/>
    </location>
</feature>
<dbReference type="InterPro" id="IPR005084">
    <property type="entry name" value="CBM6"/>
</dbReference>
<dbReference type="Gene3D" id="2.60.120.260">
    <property type="entry name" value="Galactose-binding domain-like"/>
    <property type="match status" value="1"/>
</dbReference>
<dbReference type="OrthoDB" id="9800955at2"/>
<evidence type="ECO:0000256" key="1">
    <source>
        <dbReference type="SAM" id="MobiDB-lite"/>
    </source>
</evidence>
<feature type="region of interest" description="Disordered" evidence="1">
    <location>
        <begin position="27"/>
        <end position="49"/>
    </location>
</feature>
<dbReference type="KEGG" id="hhy:Halhy_4305"/>
<reference evidence="3 4" key="1">
    <citation type="journal article" date="2011" name="Stand. Genomic Sci.">
        <title>Complete genome sequence of Haliscomenobacter hydrossis type strain (O).</title>
        <authorList>
            <consortium name="US DOE Joint Genome Institute (JGI-PGF)"/>
            <person name="Daligault H."/>
            <person name="Lapidus A."/>
            <person name="Zeytun A."/>
            <person name="Nolan M."/>
            <person name="Lucas S."/>
            <person name="Del Rio T.G."/>
            <person name="Tice H."/>
            <person name="Cheng J.F."/>
            <person name="Tapia R."/>
            <person name="Han C."/>
            <person name="Goodwin L."/>
            <person name="Pitluck S."/>
            <person name="Liolios K."/>
            <person name="Pagani I."/>
            <person name="Ivanova N."/>
            <person name="Huntemann M."/>
            <person name="Mavromatis K."/>
            <person name="Mikhailova N."/>
            <person name="Pati A."/>
            <person name="Chen A."/>
            <person name="Palaniappan K."/>
            <person name="Land M."/>
            <person name="Hauser L."/>
            <person name="Brambilla E.M."/>
            <person name="Rohde M."/>
            <person name="Verbarg S."/>
            <person name="Goker M."/>
            <person name="Bristow J."/>
            <person name="Eisen J.A."/>
            <person name="Markowitz V."/>
            <person name="Hugenholtz P."/>
            <person name="Kyrpides N.C."/>
            <person name="Klenk H.P."/>
            <person name="Woyke T."/>
        </authorList>
    </citation>
    <scope>NUCLEOTIDE SEQUENCE [LARGE SCALE GENOMIC DNA]</scope>
    <source>
        <strain evidence="4">ATCC 27775 / DSM 1100 / LMG 10767 / O</strain>
    </source>
</reference>
<reference key="2">
    <citation type="submission" date="2011-04" db="EMBL/GenBank/DDBJ databases">
        <title>Complete sequence of chromosome of Haliscomenobacter hydrossis DSM 1100.</title>
        <authorList>
            <consortium name="US DOE Joint Genome Institute (JGI-PGF)"/>
            <person name="Lucas S."/>
            <person name="Han J."/>
            <person name="Lapidus A."/>
            <person name="Bruce D."/>
            <person name="Goodwin L."/>
            <person name="Pitluck S."/>
            <person name="Peters L."/>
            <person name="Kyrpides N."/>
            <person name="Mavromatis K."/>
            <person name="Ivanova N."/>
            <person name="Ovchinnikova G."/>
            <person name="Pagani I."/>
            <person name="Daligault H."/>
            <person name="Detter J.C."/>
            <person name="Han C."/>
            <person name="Land M."/>
            <person name="Hauser L."/>
            <person name="Markowitz V."/>
            <person name="Cheng J.-F."/>
            <person name="Hugenholtz P."/>
            <person name="Woyke T."/>
            <person name="Wu D."/>
            <person name="Verbarg S."/>
            <person name="Frueling A."/>
            <person name="Brambilla E."/>
            <person name="Klenk H.-P."/>
            <person name="Eisen J.A."/>
        </authorList>
    </citation>
    <scope>NUCLEOTIDE SEQUENCE</scope>
    <source>
        <strain>DSM 1100</strain>
    </source>
</reference>
<dbReference type="PROSITE" id="PS51175">
    <property type="entry name" value="CBM6"/>
    <property type="match status" value="1"/>
</dbReference>
<dbReference type="eggNOG" id="COG2335">
    <property type="taxonomic scope" value="Bacteria"/>
</dbReference>
<evidence type="ECO:0000313" key="3">
    <source>
        <dbReference type="EMBL" id="AEE52149.1"/>
    </source>
</evidence>
<sequence>MKINNIKVIYLVFLLLVITNFRVSGQQPTPAKKEELPTTDKINLPKPIKSSIPANYQGRPFVDTRHIAGAQVIPGKLECAYYDLGGEGVAYHDFETENRGSGGLNMAPNHQRPHATSYEWAFRKEENVDLSYAKDFADFNHTNNYYTPEVNQFYVGWTEDNEWLNYTVEVKVAGTYKIDALYANNDASITFDVDQKLASTCKLPLNTGNFHAWNKAEIGTITFSEAGLHLLTFHYNKGNNFAYFEFTLAEKK</sequence>
<dbReference type="CDD" id="cd04080">
    <property type="entry name" value="CBM6_cellulase-like"/>
    <property type="match status" value="1"/>
</dbReference>
<dbReference type="Proteomes" id="UP000008461">
    <property type="component" value="Chromosome"/>
</dbReference>
<dbReference type="GO" id="GO:0030246">
    <property type="term" value="F:carbohydrate binding"/>
    <property type="evidence" value="ECO:0007669"/>
    <property type="project" value="InterPro"/>
</dbReference>
<dbReference type="InterPro" id="IPR008979">
    <property type="entry name" value="Galactose-bd-like_sf"/>
</dbReference>
<evidence type="ECO:0000313" key="4">
    <source>
        <dbReference type="Proteomes" id="UP000008461"/>
    </source>
</evidence>
<name>F4L773_HALH1</name>
<protein>
    <submittedName>
        <fullName evidence="3">Carbohydrate binding family 6</fullName>
    </submittedName>
</protein>
<dbReference type="InterPro" id="IPR041342">
    <property type="entry name" value="CBM35"/>
</dbReference>
<dbReference type="Pfam" id="PF18099">
    <property type="entry name" value="CBM_35_2"/>
    <property type="match status" value="1"/>
</dbReference>
<evidence type="ECO:0000259" key="2">
    <source>
        <dbReference type="PROSITE" id="PS51175"/>
    </source>
</evidence>
<dbReference type="RefSeq" id="WP_013766687.1">
    <property type="nucleotide sequence ID" value="NC_015510.1"/>
</dbReference>
<accession>F4L773</accession>
<dbReference type="STRING" id="760192.Halhy_4305"/>
<gene>
    <name evidence="3" type="ordered locus">Halhy_4305</name>
</gene>
<proteinExistence type="predicted"/>
<organism evidence="3 4">
    <name type="scientific">Haliscomenobacter hydrossis (strain ATCC 27775 / DSM 1100 / LMG 10767 / O)</name>
    <dbReference type="NCBI Taxonomy" id="760192"/>
    <lineage>
        <taxon>Bacteria</taxon>
        <taxon>Pseudomonadati</taxon>
        <taxon>Bacteroidota</taxon>
        <taxon>Saprospiria</taxon>
        <taxon>Saprospirales</taxon>
        <taxon>Haliscomenobacteraceae</taxon>
        <taxon>Haliscomenobacter</taxon>
    </lineage>
</organism>
<dbReference type="SUPFAM" id="SSF49785">
    <property type="entry name" value="Galactose-binding domain-like"/>
    <property type="match status" value="1"/>
</dbReference>
<dbReference type="HOGENOM" id="CLU_1188722_0_0_10"/>
<dbReference type="AlphaFoldDB" id="F4L773"/>